<organism evidence="1">
    <name type="scientific">Timema poppense</name>
    <name type="common">Walking stick</name>
    <dbReference type="NCBI Taxonomy" id="170557"/>
    <lineage>
        <taxon>Eukaryota</taxon>
        <taxon>Metazoa</taxon>
        <taxon>Ecdysozoa</taxon>
        <taxon>Arthropoda</taxon>
        <taxon>Hexapoda</taxon>
        <taxon>Insecta</taxon>
        <taxon>Pterygota</taxon>
        <taxon>Neoptera</taxon>
        <taxon>Polyneoptera</taxon>
        <taxon>Phasmatodea</taxon>
        <taxon>Timematodea</taxon>
        <taxon>Timematoidea</taxon>
        <taxon>Timematidae</taxon>
        <taxon>Timema</taxon>
    </lineage>
</organism>
<evidence type="ECO:0000313" key="1">
    <source>
        <dbReference type="EMBL" id="CAD7417697.1"/>
    </source>
</evidence>
<name>A0A7R9HD20_TIMPO</name>
<accession>A0A7R9HD20</accession>
<gene>
    <name evidence="1" type="ORF">TPSB3V08_LOCUS11968</name>
</gene>
<dbReference type="EMBL" id="OD014562">
    <property type="protein sequence ID" value="CAD7417697.1"/>
    <property type="molecule type" value="Genomic_DNA"/>
</dbReference>
<dbReference type="Pfam" id="PF20175">
    <property type="entry name" value="Tra1_central"/>
    <property type="match status" value="1"/>
</dbReference>
<proteinExistence type="predicted"/>
<protein>
    <submittedName>
        <fullName evidence="1">Uncharacterized protein</fullName>
    </submittedName>
</protein>
<sequence>MDRLFDENILLGNGWTTNESLRPLAYSTLADLVHHARQLLPMSDLTKAIHLFSRNVHDESLPTSIQTMSCKVLLKLAECICQKSEAGDQGRELLLKMLEVFVLKFKTISKLQIPDAHGQMQLLQLLLQLLSPRGKRRACVPPLQPPQAPAVLPPQQH</sequence>
<reference evidence="1" key="1">
    <citation type="submission" date="2020-11" db="EMBL/GenBank/DDBJ databases">
        <authorList>
            <person name="Tran Van P."/>
        </authorList>
    </citation>
    <scope>NUCLEOTIDE SEQUENCE</scope>
</reference>
<dbReference type="AlphaFoldDB" id="A0A7R9HD20"/>
<dbReference type="InterPro" id="IPR046807">
    <property type="entry name" value="Tra1_central"/>
</dbReference>